<dbReference type="Gene3D" id="3.30.565.10">
    <property type="entry name" value="Histidine kinase-like ATPase, C-terminal domain"/>
    <property type="match status" value="1"/>
</dbReference>
<feature type="domain" description="Histidine kinase" evidence="12">
    <location>
        <begin position="126"/>
        <end position="333"/>
    </location>
</feature>
<dbReference type="InterPro" id="IPR005467">
    <property type="entry name" value="His_kinase_dom"/>
</dbReference>
<accession>A0A4R3K9A9</accession>
<dbReference type="EC" id="2.7.13.3" evidence="3"/>
<name>A0A4R3K9A9_9FIRM</name>
<evidence type="ECO:0000256" key="4">
    <source>
        <dbReference type="ARBA" id="ARBA00022475"/>
    </source>
</evidence>
<dbReference type="OrthoDB" id="9780487at2"/>
<dbReference type="GO" id="GO:0004721">
    <property type="term" value="F:phosphoprotein phosphatase activity"/>
    <property type="evidence" value="ECO:0007669"/>
    <property type="project" value="TreeGrafter"/>
</dbReference>
<dbReference type="PRINTS" id="PR00344">
    <property type="entry name" value="BCTRLSENSOR"/>
</dbReference>
<dbReference type="AlphaFoldDB" id="A0A4R3K9A9"/>
<dbReference type="InterPro" id="IPR004358">
    <property type="entry name" value="Sig_transdc_His_kin-like_C"/>
</dbReference>
<evidence type="ECO:0000256" key="2">
    <source>
        <dbReference type="ARBA" id="ARBA00004651"/>
    </source>
</evidence>
<feature type="transmembrane region" description="Helical" evidence="11">
    <location>
        <begin position="38"/>
        <end position="58"/>
    </location>
</feature>
<dbReference type="InterPro" id="IPR036890">
    <property type="entry name" value="HATPase_C_sf"/>
</dbReference>
<gene>
    <name evidence="13" type="ORF">EDD59_10884</name>
</gene>
<keyword evidence="4" id="KW-1003">Cell membrane</keyword>
<evidence type="ECO:0000313" key="14">
    <source>
        <dbReference type="Proteomes" id="UP000295726"/>
    </source>
</evidence>
<feature type="transmembrane region" description="Helical" evidence="11">
    <location>
        <begin position="12"/>
        <end position="32"/>
    </location>
</feature>
<keyword evidence="9" id="KW-0902">Two-component regulatory system</keyword>
<evidence type="ECO:0000256" key="8">
    <source>
        <dbReference type="ARBA" id="ARBA00022989"/>
    </source>
</evidence>
<keyword evidence="14" id="KW-1185">Reference proteome</keyword>
<keyword evidence="7 13" id="KW-0418">Kinase</keyword>
<evidence type="ECO:0000256" key="6">
    <source>
        <dbReference type="ARBA" id="ARBA00022692"/>
    </source>
</evidence>
<dbReference type="InterPro" id="IPR050351">
    <property type="entry name" value="BphY/WalK/GraS-like"/>
</dbReference>
<evidence type="ECO:0000256" key="9">
    <source>
        <dbReference type="ARBA" id="ARBA00023012"/>
    </source>
</evidence>
<dbReference type="PROSITE" id="PS50109">
    <property type="entry name" value="HIS_KIN"/>
    <property type="match status" value="1"/>
</dbReference>
<protein>
    <recommendedName>
        <fullName evidence="3">histidine kinase</fullName>
        <ecNumber evidence="3">2.7.13.3</ecNumber>
    </recommendedName>
</protein>
<proteinExistence type="predicted"/>
<dbReference type="Pfam" id="PF02518">
    <property type="entry name" value="HATPase_c"/>
    <property type="match status" value="1"/>
</dbReference>
<comment type="catalytic activity">
    <reaction evidence="1">
        <text>ATP + protein L-histidine = ADP + protein N-phospho-L-histidine.</text>
        <dbReference type="EC" id="2.7.13.3"/>
    </reaction>
</comment>
<keyword evidence="8 11" id="KW-1133">Transmembrane helix</keyword>
<evidence type="ECO:0000313" key="13">
    <source>
        <dbReference type="EMBL" id="TCS79498.1"/>
    </source>
</evidence>
<comment type="subcellular location">
    <subcellularLocation>
        <location evidence="2">Cell membrane</location>
        <topology evidence="2">Multi-pass membrane protein</topology>
    </subcellularLocation>
</comment>
<organism evidence="13 14">
    <name type="scientific">Muricomes intestini</name>
    <dbReference type="NCBI Taxonomy" id="1796634"/>
    <lineage>
        <taxon>Bacteria</taxon>
        <taxon>Bacillati</taxon>
        <taxon>Bacillota</taxon>
        <taxon>Clostridia</taxon>
        <taxon>Lachnospirales</taxon>
        <taxon>Lachnospiraceae</taxon>
        <taxon>Muricomes</taxon>
    </lineage>
</organism>
<evidence type="ECO:0000259" key="12">
    <source>
        <dbReference type="PROSITE" id="PS50109"/>
    </source>
</evidence>
<evidence type="ECO:0000256" key="3">
    <source>
        <dbReference type="ARBA" id="ARBA00012438"/>
    </source>
</evidence>
<dbReference type="GO" id="GO:0005886">
    <property type="term" value="C:plasma membrane"/>
    <property type="evidence" value="ECO:0007669"/>
    <property type="project" value="UniProtKB-SubCell"/>
</dbReference>
<dbReference type="PANTHER" id="PTHR45453:SF2">
    <property type="entry name" value="HISTIDINE KINASE"/>
    <property type="match status" value="1"/>
</dbReference>
<sequence>MRLIDFLKDKFLLILLHIFCMCTLGIFLHVTGYSFSNLILIEIFWLLILGTWLLVTYIQRYCYFRQIEQTLDRMDQRYLLGEMLPDSYRLEDKLYREMIRKSNKSVIEKIHQIEDEKKDYREYIESWVHEIKMPITSIALTCENRRRSNVEEFRTIGLENQKIENYVDMALYYARSDEVYKDYLISETDLQEVVYEVLAKNQGYLIQNQVQAEVDCPDLVYTDKKWIAFILNQMILNSIKYRGDTPMFKFYTTKQEQGVLLALEDNGTGIGESELARIFEKGFTGSNGRSHERATGMGLYLCRKLCQKLGIEVWAESIIGKGTRMILDFPISSYLSKL</sequence>
<evidence type="ECO:0000256" key="7">
    <source>
        <dbReference type="ARBA" id="ARBA00022777"/>
    </source>
</evidence>
<keyword evidence="6 11" id="KW-0812">Transmembrane</keyword>
<dbReference type="PANTHER" id="PTHR45453">
    <property type="entry name" value="PHOSPHATE REGULON SENSOR PROTEIN PHOR"/>
    <property type="match status" value="1"/>
</dbReference>
<keyword evidence="10 11" id="KW-0472">Membrane</keyword>
<dbReference type="EMBL" id="SLZZ01000008">
    <property type="protein sequence ID" value="TCS79498.1"/>
    <property type="molecule type" value="Genomic_DNA"/>
</dbReference>
<evidence type="ECO:0000256" key="1">
    <source>
        <dbReference type="ARBA" id="ARBA00000085"/>
    </source>
</evidence>
<dbReference type="SUPFAM" id="SSF55874">
    <property type="entry name" value="ATPase domain of HSP90 chaperone/DNA topoisomerase II/histidine kinase"/>
    <property type="match status" value="1"/>
</dbReference>
<dbReference type="InterPro" id="IPR003594">
    <property type="entry name" value="HATPase_dom"/>
</dbReference>
<comment type="caution">
    <text evidence="13">The sequence shown here is derived from an EMBL/GenBank/DDBJ whole genome shotgun (WGS) entry which is preliminary data.</text>
</comment>
<dbReference type="GO" id="GO:0000155">
    <property type="term" value="F:phosphorelay sensor kinase activity"/>
    <property type="evidence" value="ECO:0007669"/>
    <property type="project" value="TreeGrafter"/>
</dbReference>
<dbReference type="Proteomes" id="UP000295726">
    <property type="component" value="Unassembled WGS sequence"/>
</dbReference>
<evidence type="ECO:0000256" key="11">
    <source>
        <dbReference type="SAM" id="Phobius"/>
    </source>
</evidence>
<evidence type="ECO:0000256" key="10">
    <source>
        <dbReference type="ARBA" id="ARBA00023136"/>
    </source>
</evidence>
<keyword evidence="5" id="KW-0808">Transferase</keyword>
<evidence type="ECO:0000256" key="5">
    <source>
        <dbReference type="ARBA" id="ARBA00022679"/>
    </source>
</evidence>
<dbReference type="SMART" id="SM00387">
    <property type="entry name" value="HATPase_c"/>
    <property type="match status" value="1"/>
</dbReference>
<dbReference type="GO" id="GO:0016036">
    <property type="term" value="P:cellular response to phosphate starvation"/>
    <property type="evidence" value="ECO:0007669"/>
    <property type="project" value="TreeGrafter"/>
</dbReference>
<reference evidence="13 14" key="1">
    <citation type="submission" date="2019-03" db="EMBL/GenBank/DDBJ databases">
        <title>Genomic Encyclopedia of Type Strains, Phase IV (KMG-IV): sequencing the most valuable type-strain genomes for metagenomic binning, comparative biology and taxonomic classification.</title>
        <authorList>
            <person name="Goeker M."/>
        </authorList>
    </citation>
    <scope>NUCLEOTIDE SEQUENCE [LARGE SCALE GENOMIC DNA]</scope>
    <source>
        <strain evidence="13 14">DSM 29489</strain>
    </source>
</reference>